<dbReference type="Proteomes" id="UP000319663">
    <property type="component" value="Unassembled WGS sequence"/>
</dbReference>
<dbReference type="AlphaFoldDB" id="A0A507QLV8"/>
<protein>
    <submittedName>
        <fullName evidence="1">Uncharacterized protein</fullName>
    </submittedName>
</protein>
<sequence>MISHRVSNVRETALGGDRNPCPHTSPPDPFHTCSHPYHDRYSERYLPPILFRLDPLPYRELRPVENLVENGRVVLDDLGAPIRNFPFLPRYISVHPPGWLLEFWLRTDGRLSYKDIRARMTAPVHMRPKDNTLNMRRERDVRVPLGLSCWNNRRGLIARIEVERAERWTLDQLNFNTTMDIVYWSPSPEHPLPLPRCLRSKTLTRMEEPRYYRLDTFLGYHRPHIPSERVLNTVGLFNDLSERARELSLPSWRYLPAGHLPLTWKPMNHRAIVTSEASLPATRTIHPTLIPVPAGTPTQAAARAFRRAMARLPPKRKHLRPPFPPCRPMHKFRALKRCHEEIDDTEEPNEASTCSSSSRITERFGRDGFYDEDHGVSFSLSGHLPKKQRKH</sequence>
<organism evidence="1 2">
    <name type="scientific">Monascus purpureus</name>
    <name type="common">Red mold</name>
    <name type="synonym">Monascus anka</name>
    <dbReference type="NCBI Taxonomy" id="5098"/>
    <lineage>
        <taxon>Eukaryota</taxon>
        <taxon>Fungi</taxon>
        <taxon>Dikarya</taxon>
        <taxon>Ascomycota</taxon>
        <taxon>Pezizomycotina</taxon>
        <taxon>Eurotiomycetes</taxon>
        <taxon>Eurotiomycetidae</taxon>
        <taxon>Eurotiales</taxon>
        <taxon>Aspergillaceae</taxon>
        <taxon>Monascus</taxon>
    </lineage>
</organism>
<reference evidence="1 2" key="1">
    <citation type="submission" date="2019-06" db="EMBL/GenBank/DDBJ databases">
        <title>Wine fermentation using esterase from Monascus purpureus.</title>
        <authorList>
            <person name="Geng C."/>
            <person name="Zhang Y."/>
        </authorList>
    </citation>
    <scope>NUCLEOTIDE SEQUENCE [LARGE SCALE GENOMIC DNA]</scope>
    <source>
        <strain evidence="1">HQ1</strain>
    </source>
</reference>
<evidence type="ECO:0000313" key="2">
    <source>
        <dbReference type="Proteomes" id="UP000319663"/>
    </source>
</evidence>
<evidence type="ECO:0000313" key="1">
    <source>
        <dbReference type="EMBL" id="TQB69486.1"/>
    </source>
</evidence>
<dbReference type="OrthoDB" id="5409522at2759"/>
<proteinExistence type="predicted"/>
<keyword evidence="2" id="KW-1185">Reference proteome</keyword>
<accession>A0A507QLV8</accession>
<gene>
    <name evidence="1" type="ORF">MPDQ_001803</name>
</gene>
<comment type="caution">
    <text evidence="1">The sequence shown here is derived from an EMBL/GenBank/DDBJ whole genome shotgun (WGS) entry which is preliminary data.</text>
</comment>
<name>A0A507QLV8_MONPU</name>
<dbReference type="EMBL" id="VIFY01000150">
    <property type="protein sequence ID" value="TQB69486.1"/>
    <property type="molecule type" value="Genomic_DNA"/>
</dbReference>